<accession>A0ABS2L0Z6</accession>
<protein>
    <submittedName>
        <fullName evidence="8">RND superfamily putative drug exporter</fullName>
    </submittedName>
</protein>
<feature type="transmembrane region" description="Helical" evidence="6">
    <location>
        <begin position="634"/>
        <end position="656"/>
    </location>
</feature>
<dbReference type="Proteomes" id="UP000776164">
    <property type="component" value="Unassembled WGS sequence"/>
</dbReference>
<dbReference type="Gene3D" id="1.20.1640.10">
    <property type="entry name" value="Multidrug efflux transporter AcrB transmembrane domain"/>
    <property type="match status" value="2"/>
</dbReference>
<feature type="transmembrane region" description="Helical" evidence="6">
    <location>
        <begin position="523"/>
        <end position="542"/>
    </location>
</feature>
<keyword evidence="9" id="KW-1185">Reference proteome</keyword>
<keyword evidence="5 6" id="KW-0472">Membrane</keyword>
<feature type="transmembrane region" description="Helical" evidence="6">
    <location>
        <begin position="203"/>
        <end position="226"/>
    </location>
</feature>
<evidence type="ECO:0000256" key="2">
    <source>
        <dbReference type="ARBA" id="ARBA00022475"/>
    </source>
</evidence>
<evidence type="ECO:0000256" key="3">
    <source>
        <dbReference type="ARBA" id="ARBA00022692"/>
    </source>
</evidence>
<organism evidence="8 9">
    <name type="scientific">Subtercola frigoramans</name>
    <dbReference type="NCBI Taxonomy" id="120298"/>
    <lineage>
        <taxon>Bacteria</taxon>
        <taxon>Bacillati</taxon>
        <taxon>Actinomycetota</taxon>
        <taxon>Actinomycetes</taxon>
        <taxon>Micrococcales</taxon>
        <taxon>Microbacteriaceae</taxon>
        <taxon>Subtercola</taxon>
    </lineage>
</organism>
<dbReference type="SUPFAM" id="SSF82866">
    <property type="entry name" value="Multidrug efflux transporter AcrB transmembrane domain"/>
    <property type="match status" value="2"/>
</dbReference>
<evidence type="ECO:0000256" key="4">
    <source>
        <dbReference type="ARBA" id="ARBA00022989"/>
    </source>
</evidence>
<feature type="transmembrane region" description="Helical" evidence="6">
    <location>
        <begin position="232"/>
        <end position="250"/>
    </location>
</feature>
<dbReference type="InterPro" id="IPR050545">
    <property type="entry name" value="Mycobact_MmpL"/>
</dbReference>
<keyword evidence="4 6" id="KW-1133">Transmembrane helix</keyword>
<keyword evidence="3 6" id="KW-0812">Transmembrane</keyword>
<gene>
    <name evidence="8" type="ORF">JOE66_000378</name>
</gene>
<sequence>MASLLYRLGLGSFRHRRLVVIIWLAVLAAVGAGSLTLAGTMSDSVSIPGLESTDAQTVLAAEFGPTPDTAAAQVVVEVPSGQKVTDPATVTKLNALVSELGSLPGVATASDPLDSSAPTVSADLRAAYSTVTYAATAANLTSTEKTALSDAVTAASSPEFTVAVQGSATDSGGAGLTELIGIVVALVILAITYGSLLMAGVNLVASLIGVGIGSLGISTLSGFVTLSDTTSSLALMLGLAVGIDYALFIMTRFRHELRKGRDLGDAIATTVGTAGSAVVTAGATVVIALAGLAVVGIPFLAEMGFAAAATVVIAVLIAVTLVPAILGFIGFRALPKRIRAGVMAMTPEAVDVDDLQVSFPGFFGRLAGLVTRRRWLVLVSGVLALGIIAIPFASMRTTLLPSPSEGTTQAQAQAIMDDHFGPGASGPLIILVDGAGAAERANTISEQAAAMADVSHVGQPVLSGDQNAAIVTVIPKSGPTSVETEQLVRDIRTTFQTGAGPQVSVTGSTAVSVDVSEKLAQALPIYILLIVGLALILLVLVFRSILVPVTAVLGFLLTIAASFGAATAVFEWGWAKDLFGTTIAPINSVAPIIIVGVLFGLAMDYQVFLVSRIHEAHSKGASPRNAVAHGFHKAAPVVVAAAAIMFSVFGGFFPGGDSTLKPIAFTLATGVLIDAFVVRMLLMPAVITIMGRYAWSLPTWLRWLPELDVEGLRLEQNTDAAVRPEGHRFGPESVKQDD</sequence>
<feature type="transmembrane region" description="Helical" evidence="6">
    <location>
        <begin position="662"/>
        <end position="682"/>
    </location>
</feature>
<name>A0ABS2L0Z6_9MICO</name>
<dbReference type="PROSITE" id="PS50156">
    <property type="entry name" value="SSD"/>
    <property type="match status" value="1"/>
</dbReference>
<feature type="transmembrane region" description="Helical" evidence="6">
    <location>
        <begin position="271"/>
        <end position="299"/>
    </location>
</feature>
<feature type="domain" description="SSD" evidence="7">
    <location>
        <begin position="179"/>
        <end position="328"/>
    </location>
</feature>
<dbReference type="InterPro" id="IPR000731">
    <property type="entry name" value="SSD"/>
</dbReference>
<feature type="transmembrane region" description="Helical" evidence="6">
    <location>
        <begin position="179"/>
        <end position="196"/>
    </location>
</feature>
<comment type="caution">
    <text evidence="8">The sequence shown here is derived from an EMBL/GenBank/DDBJ whole genome shotgun (WGS) entry which is preliminary data.</text>
</comment>
<feature type="transmembrane region" description="Helical" evidence="6">
    <location>
        <begin position="549"/>
        <end position="570"/>
    </location>
</feature>
<reference evidence="8 9" key="1">
    <citation type="submission" date="2021-01" db="EMBL/GenBank/DDBJ databases">
        <title>Sequencing the genomes of 1000 actinobacteria strains.</title>
        <authorList>
            <person name="Klenk H.-P."/>
        </authorList>
    </citation>
    <scope>NUCLEOTIDE SEQUENCE [LARGE SCALE GENOMIC DNA]</scope>
    <source>
        <strain evidence="8 9">DSM 13057</strain>
    </source>
</reference>
<feature type="transmembrane region" description="Helical" evidence="6">
    <location>
        <begin position="590"/>
        <end position="613"/>
    </location>
</feature>
<dbReference type="RefSeq" id="WP_205106451.1">
    <property type="nucleotide sequence ID" value="NZ_BAAAHT010000018.1"/>
</dbReference>
<proteinExistence type="predicted"/>
<evidence type="ECO:0000259" key="7">
    <source>
        <dbReference type="PROSITE" id="PS50156"/>
    </source>
</evidence>
<feature type="transmembrane region" description="Helical" evidence="6">
    <location>
        <begin position="375"/>
        <end position="394"/>
    </location>
</feature>
<dbReference type="PANTHER" id="PTHR33406">
    <property type="entry name" value="MEMBRANE PROTEIN MJ1562-RELATED"/>
    <property type="match status" value="1"/>
</dbReference>
<comment type="subcellular location">
    <subcellularLocation>
        <location evidence="1">Cell membrane</location>
        <topology evidence="1">Multi-pass membrane protein</topology>
    </subcellularLocation>
</comment>
<feature type="transmembrane region" description="Helical" evidence="6">
    <location>
        <begin position="305"/>
        <end position="329"/>
    </location>
</feature>
<keyword evidence="2" id="KW-1003">Cell membrane</keyword>
<dbReference type="Pfam" id="PF03176">
    <property type="entry name" value="MMPL"/>
    <property type="match status" value="2"/>
</dbReference>
<evidence type="ECO:0000256" key="1">
    <source>
        <dbReference type="ARBA" id="ARBA00004651"/>
    </source>
</evidence>
<evidence type="ECO:0000313" key="9">
    <source>
        <dbReference type="Proteomes" id="UP000776164"/>
    </source>
</evidence>
<dbReference type="InterPro" id="IPR004869">
    <property type="entry name" value="MMPL_dom"/>
</dbReference>
<evidence type="ECO:0000313" key="8">
    <source>
        <dbReference type="EMBL" id="MBM7470744.1"/>
    </source>
</evidence>
<evidence type="ECO:0000256" key="5">
    <source>
        <dbReference type="ARBA" id="ARBA00023136"/>
    </source>
</evidence>
<dbReference type="PANTHER" id="PTHR33406:SF13">
    <property type="entry name" value="MEMBRANE PROTEIN YDFJ"/>
    <property type="match status" value="1"/>
</dbReference>
<dbReference type="EMBL" id="JAFBBU010000001">
    <property type="protein sequence ID" value="MBM7470744.1"/>
    <property type="molecule type" value="Genomic_DNA"/>
</dbReference>
<evidence type="ECO:0000256" key="6">
    <source>
        <dbReference type="SAM" id="Phobius"/>
    </source>
</evidence>